<feature type="region of interest" description="Disordered" evidence="1">
    <location>
        <begin position="1"/>
        <end position="90"/>
    </location>
</feature>
<evidence type="ECO:0000313" key="2">
    <source>
        <dbReference type="EMBL" id="QSG05926.1"/>
    </source>
</evidence>
<organism evidence="2 3">
    <name type="scientific">Halapricum desulfuricans</name>
    <dbReference type="NCBI Taxonomy" id="2841257"/>
    <lineage>
        <taxon>Archaea</taxon>
        <taxon>Methanobacteriati</taxon>
        <taxon>Methanobacteriota</taxon>
        <taxon>Stenosarchaea group</taxon>
        <taxon>Halobacteria</taxon>
        <taxon>Halobacteriales</taxon>
        <taxon>Haloarculaceae</taxon>
        <taxon>Halapricum</taxon>
    </lineage>
</organism>
<dbReference type="Proteomes" id="UP000663525">
    <property type="component" value="Chromosome"/>
</dbReference>
<dbReference type="EMBL" id="CP064787">
    <property type="protein sequence ID" value="QSG05926.1"/>
    <property type="molecule type" value="Genomic_DNA"/>
</dbReference>
<dbReference type="AlphaFoldDB" id="A0A897N6C7"/>
<dbReference type="GeneID" id="68855182"/>
<proteinExistence type="predicted"/>
<feature type="compositionally biased region" description="Basic and acidic residues" evidence="1">
    <location>
        <begin position="35"/>
        <end position="61"/>
    </location>
</feature>
<reference evidence="2" key="1">
    <citation type="submission" date="2020-11" db="EMBL/GenBank/DDBJ databases">
        <title>Carbohydrate-dependent, anaerobic sulfur respiration: A novel catabolism in halophilic archaea.</title>
        <authorList>
            <person name="Sorokin D.Y."/>
            <person name="Messina E."/>
            <person name="Smedile F."/>
            <person name="La Cono V."/>
            <person name="Hallsworth J.E."/>
            <person name="Yakimov M.M."/>
        </authorList>
    </citation>
    <scope>NUCLEOTIDE SEQUENCE</scope>
    <source>
        <strain evidence="2">HSR12-1</strain>
    </source>
</reference>
<accession>A0A897N6C7</accession>
<gene>
    <name evidence="2" type="ORF">HSR121_1588</name>
</gene>
<sequence>MTASVSDSEEEQEETYGYLYSIDDPEDSESGQTNRSREHRPLTFDHPRTRQRGDPYRKLVEDYSPSEDEYPPRDEIWPEQAETTNSFEPVEETDWDQYVRYFCRHCAEECINRIDEERTLTKECKSCFDDESKTTLTRVTHHLPEKLKSASETRSALSELELELAEDD</sequence>
<protein>
    <submittedName>
        <fullName evidence="2">Uncharacterized protein</fullName>
    </submittedName>
</protein>
<evidence type="ECO:0000313" key="3">
    <source>
        <dbReference type="Proteomes" id="UP000663525"/>
    </source>
</evidence>
<evidence type="ECO:0000256" key="1">
    <source>
        <dbReference type="SAM" id="MobiDB-lite"/>
    </source>
</evidence>
<dbReference type="RefSeq" id="WP_229112276.1">
    <property type="nucleotide sequence ID" value="NZ_CP064787.1"/>
</dbReference>
<name>A0A897N6C7_9EURY</name>